<evidence type="ECO:0000313" key="3">
    <source>
        <dbReference type="EMBL" id="MDT0622666.1"/>
    </source>
</evidence>
<gene>
    <name evidence="3" type="ORF">RM520_13635</name>
</gene>
<evidence type="ECO:0000259" key="1">
    <source>
        <dbReference type="Pfam" id="PF00534"/>
    </source>
</evidence>
<keyword evidence="3" id="KW-0808">Transferase</keyword>
<sequence length="366" mass="41876">MKNKKRSIGFLLGAASNEGGIARVTSIIAEQLQNLSNYEIHIISYVNTNNEGYGWSSDLTFHSLFKERKPLKKRIVNGAYKLNRIIKHNQIDVLVSCGALFGPLGLLGTLLSNTKHVYWDHSNFFQDTDHNFERQGKRITAKFADVVVPLTKTDKVNYEKFSKAKTVTQIYNPVDANLFNQEIVYRSSSKKIISVGRLGKQKNFLGLVDVAKIVLSERPEWEWHIFGKGEQEEKIQEKINKFNLNEKLFLKGHHSNLYEAYNEYSLLVMTSKYEGFPMSLLEGMAKCLPLVSYDISTGPNEIIKEEENGYLIDFENKEEMANRIISLLDDTSTRIKMSENQKSIVNNFKLEQIVGQWDSLFSNLIG</sequence>
<dbReference type="PANTHER" id="PTHR12526:SF630">
    <property type="entry name" value="GLYCOSYLTRANSFERASE"/>
    <property type="match status" value="1"/>
</dbReference>
<dbReference type="Gene3D" id="3.40.50.2000">
    <property type="entry name" value="Glycogen Phosphorylase B"/>
    <property type="match status" value="2"/>
</dbReference>
<accession>A0ABU3BKH4</accession>
<name>A0ABU3BKH4_9FLAO</name>
<feature type="domain" description="Glycosyl transferase family 1" evidence="1">
    <location>
        <begin position="187"/>
        <end position="342"/>
    </location>
</feature>
<feature type="domain" description="Glycosyltransferase subfamily 4-like N-terminal" evidence="2">
    <location>
        <begin position="19"/>
        <end position="177"/>
    </location>
</feature>
<dbReference type="InterPro" id="IPR028098">
    <property type="entry name" value="Glyco_trans_4-like_N"/>
</dbReference>
<dbReference type="InterPro" id="IPR001296">
    <property type="entry name" value="Glyco_trans_1"/>
</dbReference>
<proteinExistence type="predicted"/>
<dbReference type="EMBL" id="JAVRHU010000004">
    <property type="protein sequence ID" value="MDT0622666.1"/>
    <property type="molecule type" value="Genomic_DNA"/>
</dbReference>
<dbReference type="Pfam" id="PF00534">
    <property type="entry name" value="Glycos_transf_1"/>
    <property type="match status" value="1"/>
</dbReference>
<keyword evidence="4" id="KW-1185">Reference proteome</keyword>
<reference evidence="3 4" key="1">
    <citation type="submission" date="2023-09" db="EMBL/GenBank/DDBJ databases">
        <authorList>
            <person name="Rey-Velasco X."/>
        </authorList>
    </citation>
    <scope>NUCLEOTIDE SEQUENCE [LARGE SCALE GENOMIC DNA]</scope>
    <source>
        <strain evidence="3 4">P007</strain>
    </source>
</reference>
<dbReference type="Pfam" id="PF13439">
    <property type="entry name" value="Glyco_transf_4"/>
    <property type="match status" value="1"/>
</dbReference>
<dbReference type="SUPFAM" id="SSF53756">
    <property type="entry name" value="UDP-Glycosyltransferase/glycogen phosphorylase"/>
    <property type="match status" value="1"/>
</dbReference>
<dbReference type="EC" id="2.4.-.-" evidence="3"/>
<dbReference type="RefSeq" id="WP_311388361.1">
    <property type="nucleotide sequence ID" value="NZ_JAVRHU010000004.1"/>
</dbReference>
<keyword evidence="3" id="KW-0328">Glycosyltransferase</keyword>
<evidence type="ECO:0000313" key="4">
    <source>
        <dbReference type="Proteomes" id="UP001250662"/>
    </source>
</evidence>
<dbReference type="GO" id="GO:0016757">
    <property type="term" value="F:glycosyltransferase activity"/>
    <property type="evidence" value="ECO:0007669"/>
    <property type="project" value="UniProtKB-KW"/>
</dbReference>
<dbReference type="Proteomes" id="UP001250662">
    <property type="component" value="Unassembled WGS sequence"/>
</dbReference>
<protein>
    <submittedName>
        <fullName evidence="3">Glycosyltransferase</fullName>
        <ecNumber evidence="3">2.4.-.-</ecNumber>
    </submittedName>
</protein>
<organism evidence="3 4">
    <name type="scientific">Croceitalea vernalis</name>
    <dbReference type="NCBI Taxonomy" id="3075599"/>
    <lineage>
        <taxon>Bacteria</taxon>
        <taxon>Pseudomonadati</taxon>
        <taxon>Bacteroidota</taxon>
        <taxon>Flavobacteriia</taxon>
        <taxon>Flavobacteriales</taxon>
        <taxon>Flavobacteriaceae</taxon>
        <taxon>Croceitalea</taxon>
    </lineage>
</organism>
<dbReference type="PANTHER" id="PTHR12526">
    <property type="entry name" value="GLYCOSYLTRANSFERASE"/>
    <property type="match status" value="1"/>
</dbReference>
<evidence type="ECO:0000259" key="2">
    <source>
        <dbReference type="Pfam" id="PF13439"/>
    </source>
</evidence>
<comment type="caution">
    <text evidence="3">The sequence shown here is derived from an EMBL/GenBank/DDBJ whole genome shotgun (WGS) entry which is preliminary data.</text>
</comment>